<evidence type="ECO:0000313" key="2">
    <source>
        <dbReference type="Proteomes" id="UP000198802"/>
    </source>
</evidence>
<sequence>MFRPPALRLIHTRIGLMEYLFGGGGGLPPVGNRQTDTDLYPLGATGQGDGPEHADRDPSGALLAGSMGTGVGTGVGEEDGELVAADTGGEVTATYGGVQAGRDRTEECVADGMAMCVIDGLEVVDIAEQHDDGCSVPAVRGHRRLELAGEQNAVGQAGQPVVMRLVLKPLVRTMHIADQPAVLRDDDDLAEADEHGEADCR</sequence>
<name>A0A0S4QZ77_9ACTN</name>
<dbReference type="AlphaFoldDB" id="A0A0S4QZ77"/>
<dbReference type="EMBL" id="FAOZ01000031">
    <property type="protein sequence ID" value="CUU59754.1"/>
    <property type="molecule type" value="Genomic_DNA"/>
</dbReference>
<gene>
    <name evidence="1" type="ORF">Ga0074812_13152</name>
</gene>
<dbReference type="Proteomes" id="UP000198802">
    <property type="component" value="Unassembled WGS sequence"/>
</dbReference>
<keyword evidence="2" id="KW-1185">Reference proteome</keyword>
<evidence type="ECO:0000313" key="1">
    <source>
        <dbReference type="EMBL" id="CUU59754.1"/>
    </source>
</evidence>
<reference evidence="2" key="1">
    <citation type="submission" date="2015-11" db="EMBL/GenBank/DDBJ databases">
        <authorList>
            <person name="Varghese N."/>
        </authorList>
    </citation>
    <scope>NUCLEOTIDE SEQUENCE [LARGE SCALE GENOMIC DNA]</scope>
    <source>
        <strain evidence="2">DSM 45899</strain>
    </source>
</reference>
<organism evidence="1 2">
    <name type="scientific">Parafrankia irregularis</name>
    <dbReference type="NCBI Taxonomy" id="795642"/>
    <lineage>
        <taxon>Bacteria</taxon>
        <taxon>Bacillati</taxon>
        <taxon>Actinomycetota</taxon>
        <taxon>Actinomycetes</taxon>
        <taxon>Frankiales</taxon>
        <taxon>Frankiaceae</taxon>
        <taxon>Parafrankia</taxon>
    </lineage>
</organism>
<proteinExistence type="predicted"/>
<accession>A0A0S4QZ77</accession>
<protein>
    <submittedName>
        <fullName evidence="1">Uncharacterized protein</fullName>
    </submittedName>
</protein>